<keyword evidence="4" id="KW-0547">Nucleotide-binding</keyword>
<proteinExistence type="predicted"/>
<evidence type="ECO:0000256" key="2">
    <source>
        <dbReference type="ARBA" id="ARBA00022448"/>
    </source>
</evidence>
<dbReference type="InterPro" id="IPR036640">
    <property type="entry name" value="ABC1_TM_sf"/>
</dbReference>
<dbReference type="InterPro" id="IPR011527">
    <property type="entry name" value="ABC1_TM_dom"/>
</dbReference>
<dbReference type="EMBL" id="MIYX01000005">
    <property type="protein sequence ID" value="OIR21498.1"/>
    <property type="molecule type" value="Genomic_DNA"/>
</dbReference>
<evidence type="ECO:0000256" key="4">
    <source>
        <dbReference type="ARBA" id="ARBA00022741"/>
    </source>
</evidence>
<evidence type="ECO:0000256" key="8">
    <source>
        <dbReference type="SAM" id="Phobius"/>
    </source>
</evidence>
<dbReference type="FunFam" id="3.40.50.300:FF:000287">
    <property type="entry name" value="Multidrug ABC transporter ATP-binding protein"/>
    <property type="match status" value="1"/>
</dbReference>
<feature type="transmembrane region" description="Helical" evidence="8">
    <location>
        <begin position="69"/>
        <end position="90"/>
    </location>
</feature>
<dbReference type="PROSITE" id="PS00211">
    <property type="entry name" value="ABC_TRANSPORTER_1"/>
    <property type="match status" value="1"/>
</dbReference>
<dbReference type="InterPro" id="IPR039421">
    <property type="entry name" value="Type_1_exporter"/>
</dbReference>
<dbReference type="InterPro" id="IPR003439">
    <property type="entry name" value="ABC_transporter-like_ATP-bd"/>
</dbReference>
<dbReference type="PROSITE" id="PS50929">
    <property type="entry name" value="ABC_TM1F"/>
    <property type="match status" value="1"/>
</dbReference>
<evidence type="ECO:0000256" key="5">
    <source>
        <dbReference type="ARBA" id="ARBA00022840"/>
    </source>
</evidence>
<dbReference type="GO" id="GO:0005524">
    <property type="term" value="F:ATP binding"/>
    <property type="evidence" value="ECO:0007669"/>
    <property type="project" value="UniProtKB-KW"/>
</dbReference>
<dbReference type="Proteomes" id="UP000183375">
    <property type="component" value="Unassembled WGS sequence"/>
</dbReference>
<dbReference type="InterPro" id="IPR017871">
    <property type="entry name" value="ABC_transporter-like_CS"/>
</dbReference>
<dbReference type="Gene3D" id="3.40.50.300">
    <property type="entry name" value="P-loop containing nucleotide triphosphate hydrolases"/>
    <property type="match status" value="1"/>
</dbReference>
<keyword evidence="2" id="KW-0813">Transport</keyword>
<dbReference type="InterPro" id="IPR003593">
    <property type="entry name" value="AAA+_ATPase"/>
</dbReference>
<protein>
    <submittedName>
        <fullName evidence="11">ABC transporter</fullName>
    </submittedName>
</protein>
<dbReference type="SMART" id="SM00382">
    <property type="entry name" value="AAA"/>
    <property type="match status" value="1"/>
</dbReference>
<dbReference type="GO" id="GO:0016887">
    <property type="term" value="F:ATP hydrolysis activity"/>
    <property type="evidence" value="ECO:0007669"/>
    <property type="project" value="InterPro"/>
</dbReference>
<evidence type="ECO:0000256" key="7">
    <source>
        <dbReference type="ARBA" id="ARBA00023136"/>
    </source>
</evidence>
<feature type="domain" description="ABC transporter" evidence="9">
    <location>
        <begin position="349"/>
        <end position="583"/>
    </location>
</feature>
<dbReference type="PROSITE" id="PS50893">
    <property type="entry name" value="ABC_TRANSPORTER_2"/>
    <property type="match status" value="1"/>
</dbReference>
<evidence type="ECO:0000256" key="3">
    <source>
        <dbReference type="ARBA" id="ARBA00022692"/>
    </source>
</evidence>
<name>A0A1J5TKK4_9ARCH</name>
<dbReference type="PANTHER" id="PTHR43394">
    <property type="entry name" value="ATP-DEPENDENT PERMEASE MDL1, MITOCHONDRIAL"/>
    <property type="match status" value="1"/>
</dbReference>
<evidence type="ECO:0000256" key="1">
    <source>
        <dbReference type="ARBA" id="ARBA00004141"/>
    </source>
</evidence>
<keyword evidence="6 8" id="KW-1133">Transmembrane helix</keyword>
<dbReference type="SUPFAM" id="SSF90123">
    <property type="entry name" value="ABC transporter transmembrane region"/>
    <property type="match status" value="1"/>
</dbReference>
<comment type="caution">
    <text evidence="11">The sequence shown here is derived from an EMBL/GenBank/DDBJ whole genome shotgun (WGS) entry which is preliminary data.</text>
</comment>
<dbReference type="GO" id="GO:0016020">
    <property type="term" value="C:membrane"/>
    <property type="evidence" value="ECO:0007669"/>
    <property type="project" value="UniProtKB-SubCell"/>
</dbReference>
<keyword evidence="3 8" id="KW-0812">Transmembrane</keyword>
<organism evidence="11 12">
    <name type="scientific">Marine Group III euryarchaeote CG-Epi4</name>
    <dbReference type="NCBI Taxonomy" id="1888998"/>
    <lineage>
        <taxon>Archaea</taxon>
        <taxon>Methanobacteriati</taxon>
        <taxon>Thermoplasmatota</taxon>
        <taxon>Thermoplasmata</taxon>
        <taxon>Candidatus Thermoprofundales</taxon>
    </lineage>
</organism>
<dbReference type="GO" id="GO:0015421">
    <property type="term" value="F:ABC-type oligopeptide transporter activity"/>
    <property type="evidence" value="ECO:0007669"/>
    <property type="project" value="TreeGrafter"/>
</dbReference>
<dbReference type="PANTHER" id="PTHR43394:SF1">
    <property type="entry name" value="ATP-BINDING CASSETTE SUB-FAMILY B MEMBER 10, MITOCHONDRIAL"/>
    <property type="match status" value="1"/>
</dbReference>
<evidence type="ECO:0000256" key="6">
    <source>
        <dbReference type="ARBA" id="ARBA00022989"/>
    </source>
</evidence>
<feature type="transmembrane region" description="Helical" evidence="8">
    <location>
        <begin position="151"/>
        <end position="168"/>
    </location>
</feature>
<dbReference type="Gene3D" id="1.20.1560.10">
    <property type="entry name" value="ABC transporter type 1, transmembrane domain"/>
    <property type="match status" value="1"/>
</dbReference>
<evidence type="ECO:0000259" key="9">
    <source>
        <dbReference type="PROSITE" id="PS50893"/>
    </source>
</evidence>
<feature type="transmembrane region" description="Helical" evidence="8">
    <location>
        <begin position="259"/>
        <end position="278"/>
    </location>
</feature>
<keyword evidence="7 8" id="KW-0472">Membrane</keyword>
<feature type="transmembrane region" description="Helical" evidence="8">
    <location>
        <begin position="21"/>
        <end position="49"/>
    </location>
</feature>
<gene>
    <name evidence="11" type="ORF">BEU01_02515</name>
</gene>
<dbReference type="SUPFAM" id="SSF52540">
    <property type="entry name" value="P-loop containing nucleoside triphosphate hydrolases"/>
    <property type="match status" value="1"/>
</dbReference>
<dbReference type="Pfam" id="PF00664">
    <property type="entry name" value="ABC_membrane"/>
    <property type="match status" value="1"/>
</dbReference>
<dbReference type="AlphaFoldDB" id="A0A1J5TKK4"/>
<dbReference type="CDD" id="cd18565">
    <property type="entry name" value="ABC_6TM_exporter_like"/>
    <property type="match status" value="1"/>
</dbReference>
<evidence type="ECO:0000313" key="11">
    <source>
        <dbReference type="EMBL" id="OIR21498.1"/>
    </source>
</evidence>
<comment type="subcellular location">
    <subcellularLocation>
        <location evidence="1">Membrane</location>
        <topology evidence="1">Multi-pass membrane protein</topology>
    </subcellularLocation>
</comment>
<feature type="transmembrane region" description="Helical" evidence="8">
    <location>
        <begin position="174"/>
        <end position="190"/>
    </location>
</feature>
<evidence type="ECO:0000313" key="12">
    <source>
        <dbReference type="Proteomes" id="UP000183375"/>
    </source>
</evidence>
<accession>A0A1J5TKK4</accession>
<dbReference type="Pfam" id="PF00005">
    <property type="entry name" value="ABC_tran"/>
    <property type="match status" value="1"/>
</dbReference>
<feature type="domain" description="ABC transmembrane type-1" evidence="10">
    <location>
        <begin position="22"/>
        <end position="315"/>
    </location>
</feature>
<keyword evidence="5" id="KW-0067">ATP-binding</keyword>
<sequence length="589" mass="65607">MTEQVPIRRLLAHTKNHRSTMWLATLFSILNKIFDLAPPLLIGAAVDVVVKREESVLSDFGYSDPKEQLIVLSILTVIIWVFESLFEYIYGVLWRNLAQTVQHELRLDAYSHIQNLEMEWFGDQSKGELMSILNDDINQLERFLDKGANEILQVSTTVVIIGAIFFYISPTIALYSIGAIPVIVIGSFMFQSRIAPRYSKVRKEVGLLNALLSNNLSGISTIKSFTTEELEVERVRKASQAYREANQDAIRLSAAFVPLIRMAILVGFTGTLLHGGLITLEGEMAIASYSVMIFMMQRLLWPLTRLGETFDLYQRAMVSTTRVLNLLETEIRIEEGALPLDSSNVKGEISFENVSFSYPGRELVVDNFDFKIAPGTTQAIVGPTGSGKTTLIRLLLRFHVPKSGNILLDGNDISKLSLKDLRSSISLVTQTITLFPGSVLQNIAYGSKEPSESEIIDAAKVAEIHDFIESLPEGYDTQIGEGGHKLSGGQRQRISIARAVLKDAPILVLDEATSSVDNETEEALQKSLDFISKDRTTIVIAHRLSTIRHSDSIIVLDGGKVIESGKHEQLIDNKSSYYRLWNVQTGVRE</sequence>
<dbReference type="InterPro" id="IPR027417">
    <property type="entry name" value="P-loop_NTPase"/>
</dbReference>
<evidence type="ECO:0000259" key="10">
    <source>
        <dbReference type="PROSITE" id="PS50929"/>
    </source>
</evidence>
<reference evidence="11 12" key="1">
    <citation type="submission" date="2016-08" db="EMBL/GenBank/DDBJ databases">
        <title>New Insights into Marine Group III Euryarchaeota, from dark to light.</title>
        <authorList>
            <person name="Haro-Moreno J.M."/>
            <person name="Rodriguez-Valera F."/>
            <person name="Lopez-Garcia P."/>
            <person name="Moreira D."/>
            <person name="Martin-Cuadrado A.B."/>
        </authorList>
    </citation>
    <scope>NUCLEOTIDE SEQUENCE [LARGE SCALE GENOMIC DNA]</scope>
    <source>
        <strain evidence="11">CG-Epi4</strain>
    </source>
</reference>